<evidence type="ECO:0000313" key="2">
    <source>
        <dbReference type="Proteomes" id="UP001148629"/>
    </source>
</evidence>
<reference evidence="1" key="1">
    <citation type="submission" date="2022-08" db="EMBL/GenBank/DDBJ databases">
        <title>Genome Sequence of Fusarium decemcellulare.</title>
        <authorList>
            <person name="Buettner E."/>
        </authorList>
    </citation>
    <scope>NUCLEOTIDE SEQUENCE</scope>
    <source>
        <strain evidence="1">Babe19</strain>
    </source>
</reference>
<sequence length="230" mass="24427">MPASNPLRRHPWGGQGSDAEGDEGQWAEPLPRRRSACESSLISQSSLNGRGAATPGPFLFPSQVKGNLNFPFLPEAGSFIPLSLTTLLRAILYYSSLTRPTETPQYTSGYKPKGTMKFTAPFLLASAASVSALTQQCSGTALEEGGNWFCGAVKQILYEGFAGSGTYKAVTNMGKDGQCDSEDIPYSGPLAPLDEDITRSVKLPHLLMFMLVVMATTTSTSSASTSEPTG</sequence>
<organism evidence="1 2">
    <name type="scientific">Fusarium decemcellulare</name>
    <dbReference type="NCBI Taxonomy" id="57161"/>
    <lineage>
        <taxon>Eukaryota</taxon>
        <taxon>Fungi</taxon>
        <taxon>Dikarya</taxon>
        <taxon>Ascomycota</taxon>
        <taxon>Pezizomycotina</taxon>
        <taxon>Sordariomycetes</taxon>
        <taxon>Hypocreomycetidae</taxon>
        <taxon>Hypocreales</taxon>
        <taxon>Nectriaceae</taxon>
        <taxon>Fusarium</taxon>
        <taxon>Fusarium decemcellulare species complex</taxon>
    </lineage>
</organism>
<dbReference type="EMBL" id="JANRMS010002655">
    <property type="protein sequence ID" value="KAJ3521509.1"/>
    <property type="molecule type" value="Genomic_DNA"/>
</dbReference>
<dbReference type="Proteomes" id="UP001148629">
    <property type="component" value="Unassembled WGS sequence"/>
</dbReference>
<evidence type="ECO:0000313" key="1">
    <source>
        <dbReference type="EMBL" id="KAJ3521509.1"/>
    </source>
</evidence>
<proteinExistence type="predicted"/>
<name>A0ACC1RPT8_9HYPO</name>
<protein>
    <submittedName>
        <fullName evidence="1">Uncharacterized protein</fullName>
    </submittedName>
</protein>
<comment type="caution">
    <text evidence="1">The sequence shown here is derived from an EMBL/GenBank/DDBJ whole genome shotgun (WGS) entry which is preliminary data.</text>
</comment>
<gene>
    <name evidence="1" type="ORF">NM208_g13257</name>
</gene>
<keyword evidence="2" id="KW-1185">Reference proteome</keyword>
<accession>A0ACC1RPT8</accession>